<dbReference type="InterPro" id="IPR009057">
    <property type="entry name" value="Homeodomain-like_sf"/>
</dbReference>
<proteinExistence type="predicted"/>
<dbReference type="PANTHER" id="PTHR32071:SF81">
    <property type="entry name" value="PROPIONATE CATABOLISM OPERON REGULATORY PROTEIN"/>
    <property type="match status" value="1"/>
</dbReference>
<dbReference type="SUPFAM" id="SSF46689">
    <property type="entry name" value="Homeodomain-like"/>
    <property type="match status" value="1"/>
</dbReference>
<dbReference type="GO" id="GO:0000156">
    <property type="term" value="F:phosphorelay response regulator activity"/>
    <property type="evidence" value="ECO:0007669"/>
    <property type="project" value="InterPro"/>
</dbReference>
<keyword evidence="2" id="KW-0067">ATP-binding</keyword>
<evidence type="ECO:0000313" key="7">
    <source>
        <dbReference type="EMBL" id="CAB3751968.1"/>
    </source>
</evidence>
<dbReference type="Gene3D" id="1.10.8.60">
    <property type="match status" value="1"/>
</dbReference>
<dbReference type="InterPro" id="IPR013656">
    <property type="entry name" value="PAS_4"/>
</dbReference>
<dbReference type="InterPro" id="IPR027417">
    <property type="entry name" value="P-loop_NTPase"/>
</dbReference>
<dbReference type="GO" id="GO:0005737">
    <property type="term" value="C:cytoplasm"/>
    <property type="evidence" value="ECO:0007669"/>
    <property type="project" value="InterPro"/>
</dbReference>
<dbReference type="CDD" id="cd00009">
    <property type="entry name" value="AAA"/>
    <property type="match status" value="1"/>
</dbReference>
<reference evidence="7 8" key="1">
    <citation type="submission" date="2020-04" db="EMBL/GenBank/DDBJ databases">
        <authorList>
            <person name="De Canck E."/>
        </authorList>
    </citation>
    <scope>NUCLEOTIDE SEQUENCE [LARGE SCALE GENOMIC DNA]</scope>
    <source>
        <strain evidence="7 8">LMG 29542</strain>
    </source>
</reference>
<keyword evidence="8" id="KW-1185">Reference proteome</keyword>
<feature type="domain" description="PAS" evidence="6">
    <location>
        <begin position="200"/>
        <end position="245"/>
    </location>
</feature>
<dbReference type="Pfam" id="PF00158">
    <property type="entry name" value="Sigma54_activat"/>
    <property type="match status" value="1"/>
</dbReference>
<dbReference type="SUPFAM" id="SSF159800">
    <property type="entry name" value="PrpR receptor domain-like"/>
    <property type="match status" value="1"/>
</dbReference>
<dbReference type="Pfam" id="PF06506">
    <property type="entry name" value="PrpR_N"/>
    <property type="match status" value="1"/>
</dbReference>
<dbReference type="InterPro" id="IPR002078">
    <property type="entry name" value="Sigma_54_int"/>
</dbReference>
<evidence type="ECO:0000256" key="4">
    <source>
        <dbReference type="ARBA" id="ARBA00023163"/>
    </source>
</evidence>
<dbReference type="Pfam" id="PF25601">
    <property type="entry name" value="AAA_lid_14"/>
    <property type="match status" value="1"/>
</dbReference>
<feature type="domain" description="Sigma-54 factor interaction" evidence="5">
    <location>
        <begin position="325"/>
        <end position="564"/>
    </location>
</feature>
<dbReference type="InterPro" id="IPR058031">
    <property type="entry name" value="AAA_lid_NorR"/>
</dbReference>
<dbReference type="PROSITE" id="PS00675">
    <property type="entry name" value="SIGMA54_INTERACT_1"/>
    <property type="match status" value="1"/>
</dbReference>
<dbReference type="Gene3D" id="3.40.50.300">
    <property type="entry name" value="P-loop containing nucleotide triphosphate hydrolases"/>
    <property type="match status" value="1"/>
</dbReference>
<keyword evidence="3" id="KW-0805">Transcription regulation</keyword>
<dbReference type="Pfam" id="PF08448">
    <property type="entry name" value="PAS_4"/>
    <property type="match status" value="1"/>
</dbReference>
<dbReference type="GO" id="GO:0005524">
    <property type="term" value="F:ATP binding"/>
    <property type="evidence" value="ECO:0007669"/>
    <property type="project" value="UniProtKB-KW"/>
</dbReference>
<dbReference type="RefSeq" id="WP_175225938.1">
    <property type="nucleotide sequence ID" value="NZ_CADIKH010000006.1"/>
</dbReference>
<evidence type="ECO:0000256" key="1">
    <source>
        <dbReference type="ARBA" id="ARBA00022741"/>
    </source>
</evidence>
<dbReference type="GO" id="GO:0019629">
    <property type="term" value="P:propionate catabolic process, 2-methylcitrate cycle"/>
    <property type="evidence" value="ECO:0007669"/>
    <property type="project" value="InterPro"/>
</dbReference>
<dbReference type="InterPro" id="IPR010524">
    <property type="entry name" value="Sig_transdc_resp-reg_PrpR_N"/>
</dbReference>
<keyword evidence="1" id="KW-0547">Nucleotide-binding</keyword>
<dbReference type="CDD" id="cd00130">
    <property type="entry name" value="PAS"/>
    <property type="match status" value="1"/>
</dbReference>
<dbReference type="SMART" id="SM00382">
    <property type="entry name" value="AAA"/>
    <property type="match status" value="1"/>
</dbReference>
<dbReference type="PANTHER" id="PTHR32071">
    <property type="entry name" value="TRANSCRIPTIONAL REGULATORY PROTEIN"/>
    <property type="match status" value="1"/>
</dbReference>
<dbReference type="InterPro" id="IPR002197">
    <property type="entry name" value="HTH_Fis"/>
</dbReference>
<protein>
    <submittedName>
        <fullName evidence="7">Anaerobic nitric oxide reductase transcription regulator NorR</fullName>
    </submittedName>
</protein>
<dbReference type="Pfam" id="PF02954">
    <property type="entry name" value="HTH_8"/>
    <property type="match status" value="1"/>
</dbReference>
<gene>
    <name evidence="7" type="primary">norR_5</name>
    <name evidence="7" type="ORF">LMG29542_01622</name>
</gene>
<dbReference type="GO" id="GO:0043565">
    <property type="term" value="F:sequence-specific DNA binding"/>
    <property type="evidence" value="ECO:0007669"/>
    <property type="project" value="InterPro"/>
</dbReference>
<dbReference type="Gene3D" id="3.30.450.20">
    <property type="entry name" value="PAS domain"/>
    <property type="match status" value="1"/>
</dbReference>
<evidence type="ECO:0000256" key="3">
    <source>
        <dbReference type="ARBA" id="ARBA00023015"/>
    </source>
</evidence>
<dbReference type="SMART" id="SM00091">
    <property type="entry name" value="PAS"/>
    <property type="match status" value="1"/>
</dbReference>
<evidence type="ECO:0000259" key="5">
    <source>
        <dbReference type="PROSITE" id="PS50045"/>
    </source>
</evidence>
<dbReference type="GO" id="GO:0006355">
    <property type="term" value="P:regulation of DNA-templated transcription"/>
    <property type="evidence" value="ECO:0007669"/>
    <property type="project" value="InterPro"/>
</dbReference>
<dbReference type="Gene3D" id="3.40.50.2300">
    <property type="match status" value="1"/>
</dbReference>
<dbReference type="InterPro" id="IPR035965">
    <property type="entry name" value="PAS-like_dom_sf"/>
</dbReference>
<dbReference type="SUPFAM" id="SSF55785">
    <property type="entry name" value="PYP-like sensor domain (PAS domain)"/>
    <property type="match status" value="1"/>
</dbReference>
<dbReference type="InterPro" id="IPR025662">
    <property type="entry name" value="Sigma_54_int_dom_ATP-bd_1"/>
</dbReference>
<accession>A0A6J5DCK0</accession>
<evidence type="ECO:0000259" key="6">
    <source>
        <dbReference type="PROSITE" id="PS50112"/>
    </source>
</evidence>
<dbReference type="PROSITE" id="PS50045">
    <property type="entry name" value="SIGMA54_INTERACT_4"/>
    <property type="match status" value="1"/>
</dbReference>
<dbReference type="AlphaFoldDB" id="A0A6J5DCK0"/>
<dbReference type="EMBL" id="CADIKH010000006">
    <property type="protein sequence ID" value="CAB3751968.1"/>
    <property type="molecule type" value="Genomic_DNA"/>
</dbReference>
<dbReference type="InterPro" id="IPR003593">
    <property type="entry name" value="AAA+_ATPase"/>
</dbReference>
<keyword evidence="4" id="KW-0804">Transcription</keyword>
<sequence length="650" mass="70850">MNRLPDPHSRPRVWAIGISKLRDLFRDIVGEYDGRADLQLVSLGYEDAVRELQAAGPQRPDVVVAAGSNGTYLKARVDVPVVLVSPTGFDVMHALARARRDAASVALVTYGETPPEARRFAAAFGLDLLFASYRSAQDAEACVLDLRDRGVDAVVGPGLVTDIAARVGMAAVFLYSRASVRAAVDTALEVAQATWSEISRRQRVDNVLQHLRDGVAALDAQGRVEAINQRLAAALGIEPAAAVGRPLAELAPDLAQSALDTEGESLESVRGVSYVVHRGPLVERGVTSGMVLTFQESRAVERLDRTLRSRQRAQQFTARYRLDDLIGECDAIDHVRKLVRRYAKSDATVLVRGESGTGKEMIAQSLHQLSARRDFPFVAINCGAFPEALLESELFGYEEGAFTGARRGGKAGLIEAAHRGTLFLDEIGEMPLPLQSRLLRVLQEREVVRLGSTEPTRIDVRIVAATHRSLTEAVDTAEFRADLFYRLNILNIALPPLRERQADIVPLAAELLYQAARREPRLAAHVGTVDQAARVLAGVREPLCRHAWPGNVREVQNVIERVAVELADSGESGARGAPVLTVDVLRTIAPEVFDDATPVARALTLRQRSRRVEADEIRAALEACGGDRDRVCKMLGISKTTLWRKLNAAA</sequence>
<dbReference type="Proteomes" id="UP000494363">
    <property type="component" value="Unassembled WGS sequence"/>
</dbReference>
<dbReference type="InterPro" id="IPR000014">
    <property type="entry name" value="PAS"/>
</dbReference>
<dbReference type="FunFam" id="3.40.50.300:FF:000006">
    <property type="entry name" value="DNA-binding transcriptional regulator NtrC"/>
    <property type="match status" value="1"/>
</dbReference>
<name>A0A6J5DCK0_9BURK</name>
<dbReference type="InterPro" id="IPR012704">
    <property type="entry name" value="Sig_transdc_resp-reg_PrpR"/>
</dbReference>
<evidence type="ECO:0000256" key="2">
    <source>
        <dbReference type="ARBA" id="ARBA00022840"/>
    </source>
</evidence>
<dbReference type="SUPFAM" id="SSF52540">
    <property type="entry name" value="P-loop containing nucleoside triphosphate hydrolases"/>
    <property type="match status" value="1"/>
</dbReference>
<organism evidence="7 8">
    <name type="scientific">Paraburkholderia humisilvae</name>
    <dbReference type="NCBI Taxonomy" id="627669"/>
    <lineage>
        <taxon>Bacteria</taxon>
        <taxon>Pseudomonadati</taxon>
        <taxon>Pseudomonadota</taxon>
        <taxon>Betaproteobacteria</taxon>
        <taxon>Burkholderiales</taxon>
        <taxon>Burkholderiaceae</taxon>
        <taxon>Paraburkholderia</taxon>
    </lineage>
</organism>
<dbReference type="PROSITE" id="PS50112">
    <property type="entry name" value="PAS"/>
    <property type="match status" value="1"/>
</dbReference>
<dbReference type="Gene3D" id="1.10.10.60">
    <property type="entry name" value="Homeodomain-like"/>
    <property type="match status" value="1"/>
</dbReference>
<dbReference type="NCBIfam" id="TIGR02329">
    <property type="entry name" value="propionate_PrpR"/>
    <property type="match status" value="1"/>
</dbReference>
<evidence type="ECO:0000313" key="8">
    <source>
        <dbReference type="Proteomes" id="UP000494363"/>
    </source>
</evidence>